<dbReference type="EMBL" id="QTSX02003583">
    <property type="protein sequence ID" value="KAJ9070267.1"/>
    <property type="molecule type" value="Genomic_DNA"/>
</dbReference>
<evidence type="ECO:0000313" key="1">
    <source>
        <dbReference type="EMBL" id="KAJ9070267.1"/>
    </source>
</evidence>
<dbReference type="Proteomes" id="UP001165960">
    <property type="component" value="Unassembled WGS sequence"/>
</dbReference>
<keyword evidence="2" id="KW-1185">Reference proteome</keyword>
<accession>A0ACC2T6R9</accession>
<organism evidence="1 2">
    <name type="scientific">Entomophthora muscae</name>
    <dbReference type="NCBI Taxonomy" id="34485"/>
    <lineage>
        <taxon>Eukaryota</taxon>
        <taxon>Fungi</taxon>
        <taxon>Fungi incertae sedis</taxon>
        <taxon>Zoopagomycota</taxon>
        <taxon>Entomophthoromycotina</taxon>
        <taxon>Entomophthoromycetes</taxon>
        <taxon>Entomophthorales</taxon>
        <taxon>Entomophthoraceae</taxon>
        <taxon>Entomophthora</taxon>
    </lineage>
</organism>
<name>A0ACC2T6R9_9FUNG</name>
<protein>
    <submittedName>
        <fullName evidence="1">Uncharacterized protein</fullName>
    </submittedName>
</protein>
<comment type="caution">
    <text evidence="1">The sequence shown here is derived from an EMBL/GenBank/DDBJ whole genome shotgun (WGS) entry which is preliminary data.</text>
</comment>
<gene>
    <name evidence="1" type="ORF">DSO57_1010089</name>
</gene>
<sequence length="186" mass="20826">MKLTVLVASSLCLAADEALVFRPATGNYSKSFYTFLGSWKCDEPYHSMNMTLDAGSIAAGFSIYPKELKQYKITGMSRNKSEIEVKNFNLSNSKAAKLRLISLKYVTYNSQGNGFEIKLLIKGVHRERRTVYFNLEAFCNSRVTRATVGDAKNPAPSIQMTVEKASANSLKYFPYFYALCTLALFS</sequence>
<proteinExistence type="predicted"/>
<evidence type="ECO:0000313" key="2">
    <source>
        <dbReference type="Proteomes" id="UP001165960"/>
    </source>
</evidence>
<reference evidence="1" key="1">
    <citation type="submission" date="2022-04" db="EMBL/GenBank/DDBJ databases">
        <title>Genome of the entomopathogenic fungus Entomophthora muscae.</title>
        <authorList>
            <person name="Elya C."/>
            <person name="Lovett B.R."/>
            <person name="Lee E."/>
            <person name="Macias A.M."/>
            <person name="Hajek A.E."/>
            <person name="De Bivort B.L."/>
            <person name="Kasson M.T."/>
            <person name="De Fine Licht H.H."/>
            <person name="Stajich J.E."/>
        </authorList>
    </citation>
    <scope>NUCLEOTIDE SEQUENCE</scope>
    <source>
        <strain evidence="1">Berkeley</strain>
    </source>
</reference>